<feature type="non-terminal residue" evidence="2">
    <location>
        <position position="117"/>
    </location>
</feature>
<dbReference type="Proteomes" id="UP001321473">
    <property type="component" value="Unassembled WGS sequence"/>
</dbReference>
<gene>
    <name evidence="2" type="ORF">V5799_020262</name>
</gene>
<evidence type="ECO:0000313" key="2">
    <source>
        <dbReference type="EMBL" id="KAK8778397.1"/>
    </source>
</evidence>
<dbReference type="AlphaFoldDB" id="A0AAQ4EUK3"/>
<comment type="caution">
    <text evidence="2">The sequence shown here is derived from an EMBL/GenBank/DDBJ whole genome shotgun (WGS) entry which is preliminary data.</text>
</comment>
<dbReference type="PROSITE" id="PS51029">
    <property type="entry name" value="MADF"/>
    <property type="match status" value="1"/>
</dbReference>
<proteinExistence type="predicted"/>
<evidence type="ECO:0000313" key="3">
    <source>
        <dbReference type="Proteomes" id="UP001321473"/>
    </source>
</evidence>
<sequence>MGERVWTNKEEAQLIRLYSNARCLWDREHPSYADESKRRCAHDIIADSLDNEFSVPEVVEKIQELRGQYLKELKKESRRRSGKHFIYRWVHLERMEFLRSAVTADEREQAPGDVTLL</sequence>
<name>A0AAQ4EUK3_AMBAM</name>
<reference evidence="2 3" key="1">
    <citation type="journal article" date="2023" name="Arcadia Sci">
        <title>De novo assembly of a long-read Amblyomma americanum tick genome.</title>
        <authorList>
            <person name="Chou S."/>
            <person name="Poskanzer K.E."/>
            <person name="Rollins M."/>
            <person name="Thuy-Boun P.S."/>
        </authorList>
    </citation>
    <scope>NUCLEOTIDE SEQUENCE [LARGE SCALE GENOMIC DNA]</scope>
    <source>
        <strain evidence="2">F_SG_1</strain>
        <tissue evidence="2">Salivary glands</tissue>
    </source>
</reference>
<protein>
    <recommendedName>
        <fullName evidence="1">MADF domain-containing protein</fullName>
    </recommendedName>
</protein>
<organism evidence="2 3">
    <name type="scientific">Amblyomma americanum</name>
    <name type="common">Lone star tick</name>
    <dbReference type="NCBI Taxonomy" id="6943"/>
    <lineage>
        <taxon>Eukaryota</taxon>
        <taxon>Metazoa</taxon>
        <taxon>Ecdysozoa</taxon>
        <taxon>Arthropoda</taxon>
        <taxon>Chelicerata</taxon>
        <taxon>Arachnida</taxon>
        <taxon>Acari</taxon>
        <taxon>Parasitiformes</taxon>
        <taxon>Ixodida</taxon>
        <taxon>Ixodoidea</taxon>
        <taxon>Ixodidae</taxon>
        <taxon>Amblyomminae</taxon>
        <taxon>Amblyomma</taxon>
    </lineage>
</organism>
<dbReference type="EMBL" id="JARKHS020010805">
    <property type="protein sequence ID" value="KAK8778397.1"/>
    <property type="molecule type" value="Genomic_DNA"/>
</dbReference>
<keyword evidence="3" id="KW-1185">Reference proteome</keyword>
<feature type="domain" description="MADF" evidence="1">
    <location>
        <begin position="13"/>
        <end position="103"/>
    </location>
</feature>
<dbReference type="PANTHER" id="PTHR21505:SF12">
    <property type="entry name" value="MADF DOMAIN-CONTAINING PROTEIN-RELATED"/>
    <property type="match status" value="1"/>
</dbReference>
<dbReference type="SMART" id="SM00595">
    <property type="entry name" value="MADF"/>
    <property type="match status" value="1"/>
</dbReference>
<evidence type="ECO:0000259" key="1">
    <source>
        <dbReference type="PROSITE" id="PS51029"/>
    </source>
</evidence>
<dbReference type="PANTHER" id="PTHR21505">
    <property type="entry name" value="MADF DOMAIN-CONTAINING PROTEIN-RELATED"/>
    <property type="match status" value="1"/>
</dbReference>
<dbReference type="InterPro" id="IPR006578">
    <property type="entry name" value="MADF-dom"/>
</dbReference>
<accession>A0AAQ4EUK3</accession>
<dbReference type="Pfam" id="PF10545">
    <property type="entry name" value="MADF_DNA_bdg"/>
    <property type="match status" value="1"/>
</dbReference>